<dbReference type="PANTHER" id="PTHR32423:SF24">
    <property type="entry name" value="CCZ1_INTU_HSP4 FIRST LONGIN DOMAIN-CONTAINING PROTEIN-RELATED"/>
    <property type="match status" value="1"/>
</dbReference>
<proteinExistence type="predicted"/>
<dbReference type="AlphaFoldDB" id="Q55GL4"/>
<name>Q55GL4_DICDI</name>
<evidence type="ECO:0000313" key="2">
    <source>
        <dbReference type="Proteomes" id="UP000002195"/>
    </source>
</evidence>
<reference evidence="1 2" key="1">
    <citation type="journal article" date="2005" name="Nature">
        <title>The genome of the social amoeba Dictyostelium discoideum.</title>
        <authorList>
            <consortium name="The Dictyostelium discoideum Sequencing Consortium"/>
            <person name="Eichinger L."/>
            <person name="Pachebat J.A."/>
            <person name="Glockner G."/>
            <person name="Rajandream M.A."/>
            <person name="Sucgang R."/>
            <person name="Berriman M."/>
            <person name="Song J."/>
            <person name="Olsen R."/>
            <person name="Szafranski K."/>
            <person name="Xu Q."/>
            <person name="Tunggal B."/>
            <person name="Kummerfeld S."/>
            <person name="Madera M."/>
            <person name="Konfortov B.A."/>
            <person name="Rivero F."/>
            <person name="Bankier A.T."/>
            <person name="Lehmann R."/>
            <person name="Hamlin N."/>
            <person name="Davies R."/>
            <person name="Gaudet P."/>
            <person name="Fey P."/>
            <person name="Pilcher K."/>
            <person name="Chen G."/>
            <person name="Saunders D."/>
            <person name="Sodergren E."/>
            <person name="Davis P."/>
            <person name="Kerhornou A."/>
            <person name="Nie X."/>
            <person name="Hall N."/>
            <person name="Anjard C."/>
            <person name="Hemphill L."/>
            <person name="Bason N."/>
            <person name="Farbrother P."/>
            <person name="Desany B."/>
            <person name="Just E."/>
            <person name="Morio T."/>
            <person name="Rost R."/>
            <person name="Churcher C."/>
            <person name="Cooper J."/>
            <person name="Haydock S."/>
            <person name="van Driessche N."/>
            <person name="Cronin A."/>
            <person name="Goodhead I."/>
            <person name="Muzny D."/>
            <person name="Mourier T."/>
            <person name="Pain A."/>
            <person name="Lu M."/>
            <person name="Harper D."/>
            <person name="Lindsay R."/>
            <person name="Hauser H."/>
            <person name="James K."/>
            <person name="Quiles M."/>
            <person name="Madan Babu M."/>
            <person name="Saito T."/>
            <person name="Buchrieser C."/>
            <person name="Wardroper A."/>
            <person name="Felder M."/>
            <person name="Thangavelu M."/>
            <person name="Johnson D."/>
            <person name="Knights A."/>
            <person name="Loulseged H."/>
            <person name="Mungall K."/>
            <person name="Oliver K."/>
            <person name="Price C."/>
            <person name="Quail M.A."/>
            <person name="Urushihara H."/>
            <person name="Hernandez J."/>
            <person name="Rabbinowitsch E."/>
            <person name="Steffen D."/>
            <person name="Sanders M."/>
            <person name="Ma J."/>
            <person name="Kohara Y."/>
            <person name="Sharp S."/>
            <person name="Simmonds M."/>
            <person name="Spiegler S."/>
            <person name="Tivey A."/>
            <person name="Sugano S."/>
            <person name="White B."/>
            <person name="Walker D."/>
            <person name="Woodward J."/>
            <person name="Winckler T."/>
            <person name="Tanaka Y."/>
            <person name="Shaulsky G."/>
            <person name="Schleicher M."/>
            <person name="Weinstock G."/>
            <person name="Rosenthal A."/>
            <person name="Cox E.C."/>
            <person name="Chisholm R.L."/>
            <person name="Gibbs R."/>
            <person name="Loomis W.F."/>
            <person name="Platzer M."/>
            <person name="Kay R.R."/>
            <person name="Williams J."/>
            <person name="Dear P.H."/>
            <person name="Noegel A.A."/>
            <person name="Barrell B."/>
            <person name="Kuspa A."/>
        </authorList>
    </citation>
    <scope>NUCLEOTIDE SEQUENCE [LARGE SCALE GENOMIC DNA]</scope>
    <source>
        <strain evidence="1 2">AX4</strain>
    </source>
</reference>
<dbReference type="PaxDb" id="44689-DDB0189411"/>
<dbReference type="RefSeq" id="XP_647170.1">
    <property type="nucleotide sequence ID" value="XM_642078.1"/>
</dbReference>
<dbReference type="HOGENOM" id="CLU_621775_0_0_1"/>
<dbReference type="PANTHER" id="PTHR32423">
    <property type="entry name" value="SAP DOMAIN-CONTAINING PROTEIN-RELATED"/>
    <property type="match status" value="1"/>
</dbReference>
<gene>
    <name evidence="1" type="ORF">DDB_G0267618</name>
</gene>
<evidence type="ECO:0000313" key="1">
    <source>
        <dbReference type="EMBL" id="EAL73262.1"/>
    </source>
</evidence>
<keyword evidence="2" id="KW-1185">Reference proteome</keyword>
<dbReference type="VEuPathDB" id="AmoebaDB:DDB_G0267618"/>
<accession>Q55GL4</accession>
<dbReference type="InParanoid" id="Q55GL4"/>
<sequence>MEINYDFSIIKISNEISKEYFNQQVLCLYDLDCKILENLGELEKQGKLKYRKILIKYYLILFDDDDEYFVPVFFKGIQEGWFKKDGLLDLTSSSVCSSNFFDADYVNPPSNIMQYYFNRTTPYIPKHYFTNFYCGALEYIYQNQYKKSYDLNLDILAETIFSKNIKYRSIINKRNPQLNNTHTNSFILFSICNENNKQIESIKIYRYFVEPFSLVSIKKFEKLHTLVIPTQFHHLIGLSLDKDDACCIGVKKFTSIFINGVTDYFQSMIKSLNSSKSLRNLTNKNCDLNYGDDKFQSFLNDIKPFSNGNKSFLSSTSSTSGIEYFKIKNFGILISNDTFSELNNKSIKTLVLDDDYEIINLSNKIQQQQQQQQQQSKNLIEFKIYVRMYQCRYDFKKNEKIKQYQSLLNYKIYNNGKSNCQFAISIKNHLDRDLLLKSIYD</sequence>
<comment type="caution">
    <text evidence="1">The sequence shown here is derived from an EMBL/GenBank/DDBJ whole genome shotgun (WGS) entry which is preliminary data.</text>
</comment>
<dbReference type="EMBL" id="AAFI02000003">
    <property type="protein sequence ID" value="EAL73262.1"/>
    <property type="molecule type" value="Genomic_DNA"/>
</dbReference>
<protein>
    <submittedName>
        <fullName evidence="1">Uncharacterized protein</fullName>
    </submittedName>
</protein>
<dbReference type="GeneID" id="8615973"/>
<dbReference type="Proteomes" id="UP000002195">
    <property type="component" value="Unassembled WGS sequence"/>
</dbReference>
<organism evidence="1 2">
    <name type="scientific">Dictyostelium discoideum</name>
    <name type="common">Social amoeba</name>
    <dbReference type="NCBI Taxonomy" id="44689"/>
    <lineage>
        <taxon>Eukaryota</taxon>
        <taxon>Amoebozoa</taxon>
        <taxon>Evosea</taxon>
        <taxon>Eumycetozoa</taxon>
        <taxon>Dictyostelia</taxon>
        <taxon>Dictyosteliales</taxon>
        <taxon>Dictyosteliaceae</taxon>
        <taxon>Dictyostelium</taxon>
    </lineage>
</organism>
<dbReference type="KEGG" id="ddi:DDB_G0267618"/>